<keyword evidence="4 6" id="KW-0472">Membrane</keyword>
<reference evidence="7 8" key="1">
    <citation type="journal article" date="2024" name="Commun. Biol.">
        <title>Comparative genomic analysis of thermophilic fungi reveals convergent evolutionary adaptations and gene losses.</title>
        <authorList>
            <person name="Steindorff A.S."/>
            <person name="Aguilar-Pontes M.V."/>
            <person name="Robinson A.J."/>
            <person name="Andreopoulos B."/>
            <person name="LaButti K."/>
            <person name="Kuo A."/>
            <person name="Mondo S."/>
            <person name="Riley R."/>
            <person name="Otillar R."/>
            <person name="Haridas S."/>
            <person name="Lipzen A."/>
            <person name="Grimwood J."/>
            <person name="Schmutz J."/>
            <person name="Clum A."/>
            <person name="Reid I.D."/>
            <person name="Moisan M.C."/>
            <person name="Butler G."/>
            <person name="Nguyen T.T.M."/>
            <person name="Dewar K."/>
            <person name="Conant G."/>
            <person name="Drula E."/>
            <person name="Henrissat B."/>
            <person name="Hansel C."/>
            <person name="Singer S."/>
            <person name="Hutchinson M.I."/>
            <person name="de Vries R.P."/>
            <person name="Natvig D.O."/>
            <person name="Powell A.J."/>
            <person name="Tsang A."/>
            <person name="Grigoriev I.V."/>
        </authorList>
    </citation>
    <scope>NUCLEOTIDE SEQUENCE [LARGE SCALE GENOMIC DNA]</scope>
    <source>
        <strain evidence="7 8">CBS 494.80</strain>
    </source>
</reference>
<dbReference type="EMBL" id="JAZHXI010000015">
    <property type="protein sequence ID" value="KAL2063362.1"/>
    <property type="molecule type" value="Genomic_DNA"/>
</dbReference>
<feature type="transmembrane region" description="Helical" evidence="6">
    <location>
        <begin position="204"/>
        <end position="226"/>
    </location>
</feature>
<proteinExistence type="predicted"/>
<feature type="region of interest" description="Disordered" evidence="5">
    <location>
        <begin position="292"/>
        <end position="331"/>
    </location>
</feature>
<dbReference type="SUPFAM" id="SSF50370">
    <property type="entry name" value="Ricin B-like lectins"/>
    <property type="match status" value="1"/>
</dbReference>
<evidence type="ECO:0008006" key="9">
    <source>
        <dbReference type="Google" id="ProtNLM"/>
    </source>
</evidence>
<dbReference type="PANTHER" id="PTHR15549">
    <property type="entry name" value="PAIRED IMMUNOGLOBULIN-LIKE TYPE 2 RECEPTOR"/>
    <property type="match status" value="1"/>
</dbReference>
<dbReference type="InterPro" id="IPR035992">
    <property type="entry name" value="Ricin_B-like_lectins"/>
</dbReference>
<dbReference type="CDD" id="cd00161">
    <property type="entry name" value="beta-trefoil_Ricin-like"/>
    <property type="match status" value="1"/>
</dbReference>
<feature type="region of interest" description="Disordered" evidence="5">
    <location>
        <begin position="251"/>
        <end position="277"/>
    </location>
</feature>
<evidence type="ECO:0000313" key="8">
    <source>
        <dbReference type="Proteomes" id="UP001595075"/>
    </source>
</evidence>
<keyword evidence="3 6" id="KW-1133">Transmembrane helix</keyword>
<dbReference type="InterPro" id="IPR051694">
    <property type="entry name" value="Immunoregulatory_rcpt-like"/>
</dbReference>
<evidence type="ECO:0000256" key="5">
    <source>
        <dbReference type="SAM" id="MobiDB-lite"/>
    </source>
</evidence>
<evidence type="ECO:0000256" key="6">
    <source>
        <dbReference type="SAM" id="Phobius"/>
    </source>
</evidence>
<accession>A0ABR4C1B2</accession>
<dbReference type="Proteomes" id="UP001595075">
    <property type="component" value="Unassembled WGS sequence"/>
</dbReference>
<evidence type="ECO:0000256" key="3">
    <source>
        <dbReference type="ARBA" id="ARBA00022989"/>
    </source>
</evidence>
<dbReference type="Gene3D" id="2.80.10.50">
    <property type="match status" value="1"/>
</dbReference>
<keyword evidence="8" id="KW-1185">Reference proteome</keyword>
<organism evidence="7 8">
    <name type="scientific">Oculimacula yallundae</name>
    <dbReference type="NCBI Taxonomy" id="86028"/>
    <lineage>
        <taxon>Eukaryota</taxon>
        <taxon>Fungi</taxon>
        <taxon>Dikarya</taxon>
        <taxon>Ascomycota</taxon>
        <taxon>Pezizomycotina</taxon>
        <taxon>Leotiomycetes</taxon>
        <taxon>Helotiales</taxon>
        <taxon>Ploettnerulaceae</taxon>
        <taxon>Oculimacula</taxon>
    </lineage>
</organism>
<feature type="compositionally biased region" description="Basic and acidic residues" evidence="5">
    <location>
        <begin position="300"/>
        <end position="318"/>
    </location>
</feature>
<protein>
    <recommendedName>
        <fullName evidence="9">Ricin B lectin domain-containing protein</fullName>
    </recommendedName>
</protein>
<name>A0ABR4C1B2_9HELO</name>
<evidence type="ECO:0000256" key="2">
    <source>
        <dbReference type="ARBA" id="ARBA00022692"/>
    </source>
</evidence>
<comment type="subcellular location">
    <subcellularLocation>
        <location evidence="1">Membrane</location>
        <topology evidence="1">Single-pass membrane protein</topology>
    </subcellularLocation>
</comment>
<keyword evidence="2 6" id="KW-0812">Transmembrane</keyword>
<feature type="compositionally biased region" description="Low complexity" evidence="5">
    <location>
        <begin position="179"/>
        <end position="193"/>
    </location>
</feature>
<dbReference type="PANTHER" id="PTHR15549:SF30">
    <property type="entry name" value="MID2 DOMAIN-CONTAINING PROTEIN"/>
    <property type="match status" value="1"/>
</dbReference>
<comment type="caution">
    <text evidence="7">The sequence shown here is derived from an EMBL/GenBank/DDBJ whole genome shotgun (WGS) entry which is preliminary data.</text>
</comment>
<feature type="region of interest" description="Disordered" evidence="5">
    <location>
        <begin position="176"/>
        <end position="196"/>
    </location>
</feature>
<evidence type="ECO:0000256" key="1">
    <source>
        <dbReference type="ARBA" id="ARBA00004167"/>
    </source>
</evidence>
<evidence type="ECO:0000313" key="7">
    <source>
        <dbReference type="EMBL" id="KAL2063362.1"/>
    </source>
</evidence>
<evidence type="ECO:0000256" key="4">
    <source>
        <dbReference type="ARBA" id="ARBA00023136"/>
    </source>
</evidence>
<sequence>MANLASDHWHQIYQGVDDSPAQSLAGTSLFNNNLSGAVFFSQTNTSANAEQLWQIFPYNSTYYVLRTKQSGPLGFLTVIYSPNEGTPGRTVPRMSNSSITNGDEMFWQIKPWGDGTWWLENAANGSAWHLQQKPNSLMAMSSNITSTPPRSGQRFSFRQLQPIQNAAYSTVVGPTSTETASITNPPATSAPSSSGGGLGTGAKAGIGAGVGVVAILALLILGFILVKRKRRARDSTAPLGTTTYQSVGQSNYEAEAKHHPKITPGEIAPPGELESTAPWPAELNAHRQPAELPAWNNSEGTHEEETKKSARGRTEKRGSTQIHPSRRVGGGQVTALNSSMYKDLLLGVKIGGGSVVVESM</sequence>
<gene>
    <name evidence="7" type="ORF">VTL71DRAFT_5167</name>
</gene>